<evidence type="ECO:0000313" key="8">
    <source>
        <dbReference type="Proteomes" id="UP000243535"/>
    </source>
</evidence>
<dbReference type="Proteomes" id="UP000243535">
    <property type="component" value="Unassembled WGS sequence"/>
</dbReference>
<dbReference type="PIRSF" id="PIRSF039012">
    <property type="entry name" value="ASP"/>
    <property type="match status" value="1"/>
</dbReference>
<dbReference type="Pfam" id="PF24827">
    <property type="entry name" value="AstE_AspA_cat"/>
    <property type="match status" value="1"/>
</dbReference>
<dbReference type="GO" id="GO:0016811">
    <property type="term" value="F:hydrolase activity, acting on carbon-nitrogen (but not peptide) bonds, in linear amides"/>
    <property type="evidence" value="ECO:0007669"/>
    <property type="project" value="InterPro"/>
</dbReference>
<dbReference type="OrthoDB" id="9782876at2"/>
<dbReference type="STRING" id="375574.GCA_001418035_01422"/>
<reference evidence="8" key="1">
    <citation type="submission" date="2015-08" db="EMBL/GenBank/DDBJ databases">
        <authorList>
            <person name="Varghese N."/>
        </authorList>
    </citation>
    <scope>NUCLEOTIDE SEQUENCE [LARGE SCALE GENOMIC DNA]</scope>
    <source>
        <strain evidence="8">DSM 17901</strain>
    </source>
</reference>
<keyword evidence="8" id="KW-1185">Reference proteome</keyword>
<evidence type="ECO:0000256" key="3">
    <source>
        <dbReference type="ARBA" id="ARBA00022801"/>
    </source>
</evidence>
<protein>
    <submittedName>
        <fullName evidence="7">Predicted deacylase</fullName>
    </submittedName>
</protein>
<name>A0A0K6GXI8_9NEIS</name>
<evidence type="ECO:0000256" key="5">
    <source>
        <dbReference type="SAM" id="SignalP"/>
    </source>
</evidence>
<dbReference type="GO" id="GO:0046872">
    <property type="term" value="F:metal ion binding"/>
    <property type="evidence" value="ECO:0007669"/>
    <property type="project" value="UniProtKB-KW"/>
</dbReference>
<dbReference type="CDD" id="cd06251">
    <property type="entry name" value="M14_ASTE_ASPA-like"/>
    <property type="match status" value="1"/>
</dbReference>
<dbReference type="PANTHER" id="PTHR37326">
    <property type="entry name" value="BLL3975 PROTEIN"/>
    <property type="match status" value="1"/>
</dbReference>
<dbReference type="InterPro" id="IPR055438">
    <property type="entry name" value="AstE_AspA_cat"/>
</dbReference>
<dbReference type="EMBL" id="CYHA01000003">
    <property type="protein sequence ID" value="CUA83213.1"/>
    <property type="molecule type" value="Genomic_DNA"/>
</dbReference>
<keyword evidence="5" id="KW-0732">Signal</keyword>
<organism evidence="7 8">
    <name type="scientific">Gulbenkiania indica</name>
    <dbReference type="NCBI Taxonomy" id="375574"/>
    <lineage>
        <taxon>Bacteria</taxon>
        <taxon>Pseudomonadati</taxon>
        <taxon>Pseudomonadota</taxon>
        <taxon>Betaproteobacteria</taxon>
        <taxon>Neisseriales</taxon>
        <taxon>Chromobacteriaceae</taxon>
        <taxon>Gulbenkiania</taxon>
    </lineage>
</organism>
<accession>A0A0K6GXI8</accession>
<dbReference type="RefSeq" id="WP_054285535.1">
    <property type="nucleotide sequence ID" value="NZ_CYHA01000003.1"/>
</dbReference>
<comment type="cofactor">
    <cofactor evidence="1">
        <name>Zn(2+)</name>
        <dbReference type="ChEBI" id="CHEBI:29105"/>
    </cofactor>
</comment>
<evidence type="ECO:0000256" key="4">
    <source>
        <dbReference type="ARBA" id="ARBA00022833"/>
    </source>
</evidence>
<dbReference type="AlphaFoldDB" id="A0A0K6GXI8"/>
<evidence type="ECO:0000259" key="6">
    <source>
        <dbReference type="Pfam" id="PF24827"/>
    </source>
</evidence>
<dbReference type="InterPro" id="IPR043795">
    <property type="entry name" value="N-alpha-Ac-DABA-like"/>
</dbReference>
<dbReference type="SUPFAM" id="SSF53187">
    <property type="entry name" value="Zn-dependent exopeptidases"/>
    <property type="match status" value="1"/>
</dbReference>
<feature type="domain" description="Succinylglutamate desuccinylase/Aspartoacylase catalytic" evidence="6">
    <location>
        <begin position="75"/>
        <end position="259"/>
    </location>
</feature>
<gene>
    <name evidence="7" type="ORF">Ga0061063_1631</name>
</gene>
<keyword evidence="3" id="KW-0378">Hydrolase</keyword>
<dbReference type="Gene3D" id="3.40.630.10">
    <property type="entry name" value="Zn peptidases"/>
    <property type="match status" value="1"/>
</dbReference>
<dbReference type="PANTHER" id="PTHR37326:SF1">
    <property type="entry name" value="BLL3975 PROTEIN"/>
    <property type="match status" value="1"/>
</dbReference>
<dbReference type="GO" id="GO:0016788">
    <property type="term" value="F:hydrolase activity, acting on ester bonds"/>
    <property type="evidence" value="ECO:0007669"/>
    <property type="project" value="InterPro"/>
</dbReference>
<evidence type="ECO:0000256" key="2">
    <source>
        <dbReference type="ARBA" id="ARBA00022723"/>
    </source>
</evidence>
<feature type="chain" id="PRO_5005503446" evidence="5">
    <location>
        <begin position="20"/>
        <end position="364"/>
    </location>
</feature>
<evidence type="ECO:0000313" key="7">
    <source>
        <dbReference type="EMBL" id="CUA83213.1"/>
    </source>
</evidence>
<sequence length="364" mass="39735">MRTLALAVTLALGSLAAHAETVYTGDKIDGVPVIRKLDISDLPAGTMQRFMFEGASNGIAQHWYVPVIVAKGAQPGPKLGLQASVHGDELNGTRVIQKVFESIDPKTLKGTVIGAIGANPSGMLANNRNWQLMNDGGDMVDFNRIWPGKEKGNTPEQHAWRLWNQLWGGNVDMFIDMHTQSRGTEYPLFIYADYRNPKIREIAELIPADQIKADPGEKGSVETTFVENKIPAITLEIGKPKLYQPELIERSLTGVRNVMIKNGMVDGRLGKTAQDYKAFVGNDMTSIRAEVGGFSEVLVKVGDMVKKGQKVAVQRNAFGDVIREYTASADGKVLAIGNDPLREARGLLVRILIQNPDPACKLGC</sequence>
<dbReference type="InterPro" id="IPR053138">
    <property type="entry name" value="N-alpha-Ac-DABA_deacetylase"/>
</dbReference>
<proteinExistence type="predicted"/>
<evidence type="ECO:0000256" key="1">
    <source>
        <dbReference type="ARBA" id="ARBA00001947"/>
    </source>
</evidence>
<feature type="signal peptide" evidence="5">
    <location>
        <begin position="1"/>
        <end position="19"/>
    </location>
</feature>
<keyword evidence="4" id="KW-0862">Zinc</keyword>
<keyword evidence="2" id="KW-0479">Metal-binding</keyword>